<dbReference type="EMBL" id="MF063068">
    <property type="protein sequence ID" value="ARV77201.1"/>
    <property type="molecule type" value="Genomic_DNA"/>
</dbReference>
<protein>
    <submittedName>
        <fullName evidence="1">Uncharacterized protein</fullName>
    </submittedName>
</protein>
<name>A0A1Y0SUK1_9CAUD</name>
<gene>
    <name evidence="1" type="ORF">NOXIFER_30</name>
</gene>
<accession>A0A1Y0SUK1</accession>
<evidence type="ECO:0000313" key="1">
    <source>
        <dbReference type="EMBL" id="ARV77201.1"/>
    </source>
</evidence>
<dbReference type="Proteomes" id="UP000224829">
    <property type="component" value="Segment"/>
</dbReference>
<reference evidence="1 2" key="1">
    <citation type="submission" date="2017-05" db="EMBL/GenBank/DDBJ databases">
        <authorList>
            <person name="Song R."/>
            <person name="Chenine A.L."/>
            <person name="Ruprecht R.M."/>
        </authorList>
    </citation>
    <scope>NUCLEOTIDE SEQUENCE [LARGE SCALE GENOMIC DNA]</scope>
</reference>
<keyword evidence="2" id="KW-1185">Reference proteome</keyword>
<proteinExistence type="predicted"/>
<organism evidence="1 2">
    <name type="scientific">Pseudomonas phage Noxifer</name>
    <dbReference type="NCBI Taxonomy" id="2006684"/>
    <lineage>
        <taxon>Viruses</taxon>
        <taxon>Duplodnaviria</taxon>
        <taxon>Heunggongvirae</taxon>
        <taxon>Uroviricota</taxon>
        <taxon>Caudoviricetes</taxon>
        <taxon>Chimalliviridae</taxon>
        <taxon>Noxifervirus</taxon>
        <taxon>Noxifervirus noxifer</taxon>
    </lineage>
</organism>
<evidence type="ECO:0000313" key="2">
    <source>
        <dbReference type="Proteomes" id="UP000224829"/>
    </source>
</evidence>
<sequence>MQQKTEIPFSDLTMEDRSEVSRVLLFWNRPHPAFVNDEVIARLVKQTDGPFQINFVTEPDRAPAIDIVFEGGFAFNFSLYKWDIGIEEATQLFNEFIEQNLDVANDYFLDHPKWLGL</sequence>